<dbReference type="Proteomes" id="UP000270678">
    <property type="component" value="Chromosome"/>
</dbReference>
<keyword evidence="2" id="KW-1185">Reference proteome</keyword>
<organism evidence="1 2">
    <name type="scientific">Paenibacillus lutimineralis</name>
    <dbReference type="NCBI Taxonomy" id="2707005"/>
    <lineage>
        <taxon>Bacteria</taxon>
        <taxon>Bacillati</taxon>
        <taxon>Bacillota</taxon>
        <taxon>Bacilli</taxon>
        <taxon>Bacillales</taxon>
        <taxon>Paenibacillaceae</taxon>
        <taxon>Paenibacillus</taxon>
    </lineage>
</organism>
<protein>
    <submittedName>
        <fullName evidence="1">Uncharacterized protein</fullName>
    </submittedName>
</protein>
<dbReference type="EMBL" id="CP034346">
    <property type="protein sequence ID" value="AZS17586.1"/>
    <property type="molecule type" value="Genomic_DNA"/>
</dbReference>
<evidence type="ECO:0000313" key="2">
    <source>
        <dbReference type="Proteomes" id="UP000270678"/>
    </source>
</evidence>
<dbReference type="AlphaFoldDB" id="A0A3Q9IEY2"/>
<dbReference type="OrthoDB" id="2617970at2"/>
<reference evidence="2" key="1">
    <citation type="submission" date="2018-12" db="EMBL/GenBank/DDBJ databases">
        <title>Complete genome sequence of Paenibacillus sp. MBLB1234.</title>
        <authorList>
            <person name="Nam Y.-D."/>
            <person name="Kang J."/>
            <person name="Chung W.-H."/>
            <person name="Park Y.S."/>
        </authorList>
    </citation>
    <scope>NUCLEOTIDE SEQUENCE [LARGE SCALE GENOMIC DNA]</scope>
    <source>
        <strain evidence="2">MBLB1234</strain>
    </source>
</reference>
<dbReference type="KEGG" id="plut:EI981_26250"/>
<gene>
    <name evidence="1" type="ORF">EI981_26250</name>
</gene>
<name>A0A3Q9IEY2_9BACL</name>
<dbReference type="RefSeq" id="WP_127003263.1">
    <property type="nucleotide sequence ID" value="NZ_CP034346.1"/>
</dbReference>
<accession>A0A3Q9IEY2</accession>
<sequence length="196" mass="23103">MKVSINQEQEQFIDNTIEKLDGWWKQATEAIYQQRQLIQYVELDGNLYYDGYEQYIIENVNRIKEINICTLSKWESIQDTERSIVEYLDRFIPAGQDASIQFFGEIKAEQHNIFAQFIDGLSWIVSALEFNRILYKEVGISQPEYLTTMDSLDEIISGIYENVQRDDYIAIGDIIQYEIVPLMQEIQKKMKKSELS</sequence>
<evidence type="ECO:0000313" key="1">
    <source>
        <dbReference type="EMBL" id="AZS17586.1"/>
    </source>
</evidence>
<proteinExistence type="predicted"/>